<reference evidence="1" key="1">
    <citation type="submission" date="2021-10" db="EMBL/GenBank/DDBJ databases">
        <title>Melipona bicolor Genome sequencing and assembly.</title>
        <authorList>
            <person name="Araujo N.S."/>
            <person name="Arias M.C."/>
        </authorList>
    </citation>
    <scope>NUCLEOTIDE SEQUENCE</scope>
    <source>
        <strain evidence="1">USP_2M_L1-L4_2017</strain>
        <tissue evidence="1">Whole body</tissue>
    </source>
</reference>
<dbReference type="AlphaFoldDB" id="A0AA40KQB7"/>
<dbReference type="EMBL" id="JAHYIQ010000009">
    <property type="protein sequence ID" value="KAK1128891.1"/>
    <property type="molecule type" value="Genomic_DNA"/>
</dbReference>
<protein>
    <submittedName>
        <fullName evidence="1">Uncharacterized protein</fullName>
    </submittedName>
</protein>
<gene>
    <name evidence="1" type="ORF">K0M31_020029</name>
</gene>
<comment type="caution">
    <text evidence="1">The sequence shown here is derived from an EMBL/GenBank/DDBJ whole genome shotgun (WGS) entry which is preliminary data.</text>
</comment>
<accession>A0AA40KQB7</accession>
<dbReference type="Proteomes" id="UP001177670">
    <property type="component" value="Unassembled WGS sequence"/>
</dbReference>
<keyword evidence="2" id="KW-1185">Reference proteome</keyword>
<feature type="non-terminal residue" evidence="1">
    <location>
        <position position="123"/>
    </location>
</feature>
<proteinExistence type="predicted"/>
<name>A0AA40KQB7_9HYME</name>
<organism evidence="1 2">
    <name type="scientific">Melipona bicolor</name>
    <dbReference type="NCBI Taxonomy" id="60889"/>
    <lineage>
        <taxon>Eukaryota</taxon>
        <taxon>Metazoa</taxon>
        <taxon>Ecdysozoa</taxon>
        <taxon>Arthropoda</taxon>
        <taxon>Hexapoda</taxon>
        <taxon>Insecta</taxon>
        <taxon>Pterygota</taxon>
        <taxon>Neoptera</taxon>
        <taxon>Endopterygota</taxon>
        <taxon>Hymenoptera</taxon>
        <taxon>Apocrita</taxon>
        <taxon>Aculeata</taxon>
        <taxon>Apoidea</taxon>
        <taxon>Anthophila</taxon>
        <taxon>Apidae</taxon>
        <taxon>Melipona</taxon>
    </lineage>
</organism>
<evidence type="ECO:0000313" key="2">
    <source>
        <dbReference type="Proteomes" id="UP001177670"/>
    </source>
</evidence>
<evidence type="ECO:0000313" key="1">
    <source>
        <dbReference type="EMBL" id="KAK1128891.1"/>
    </source>
</evidence>
<sequence>MQQYLPECHLCKREALSSRALRAGSFGLASSTIKLPNGRTCPPNFTRDEGNYLRWKLFAVRRAGARTSGLIMFNAESLSKSRYRYSRYSRGRPCDEIGKRWEKMKRGERRTLNTSQGALDVRE</sequence>